<dbReference type="InterPro" id="IPR036291">
    <property type="entry name" value="NAD(P)-bd_dom_sf"/>
</dbReference>
<name>A0A319EHE5_ASPSB</name>
<dbReference type="PANTHER" id="PTHR24320:SF236">
    <property type="entry name" value="SHORT-CHAIN DEHYDROGENASE-RELATED"/>
    <property type="match status" value="1"/>
</dbReference>
<comment type="similarity">
    <text evidence="1">Belongs to the short-chain dehydrogenases/reductases (SDR) family.</text>
</comment>
<dbReference type="Pfam" id="PF00106">
    <property type="entry name" value="adh_short"/>
    <property type="match status" value="1"/>
</dbReference>
<dbReference type="EMBL" id="KZ826344">
    <property type="protein sequence ID" value="PYI07085.1"/>
    <property type="molecule type" value="Genomic_DNA"/>
</dbReference>
<dbReference type="VEuPathDB" id="FungiDB:BO78DRAFT_341992"/>
<dbReference type="InterPro" id="IPR002347">
    <property type="entry name" value="SDR_fam"/>
</dbReference>
<proteinExistence type="inferred from homology"/>
<evidence type="ECO:0000256" key="1">
    <source>
        <dbReference type="ARBA" id="ARBA00006484"/>
    </source>
</evidence>
<dbReference type="OrthoDB" id="191139at2759"/>
<dbReference type="AlphaFoldDB" id="A0A319EHE5"/>
<organism evidence="4 5">
    <name type="scientific">Aspergillus sclerotiicarbonarius (strain CBS 121057 / IBT 28362)</name>
    <dbReference type="NCBI Taxonomy" id="1448318"/>
    <lineage>
        <taxon>Eukaryota</taxon>
        <taxon>Fungi</taxon>
        <taxon>Dikarya</taxon>
        <taxon>Ascomycota</taxon>
        <taxon>Pezizomycotina</taxon>
        <taxon>Eurotiomycetes</taxon>
        <taxon>Eurotiomycetidae</taxon>
        <taxon>Eurotiales</taxon>
        <taxon>Aspergillaceae</taxon>
        <taxon>Aspergillus</taxon>
        <taxon>Aspergillus subgen. Circumdati</taxon>
    </lineage>
</organism>
<dbReference type="GO" id="GO:0016491">
    <property type="term" value="F:oxidoreductase activity"/>
    <property type="evidence" value="ECO:0007669"/>
    <property type="project" value="UniProtKB-KW"/>
</dbReference>
<evidence type="ECO:0000313" key="4">
    <source>
        <dbReference type="EMBL" id="PYI07085.1"/>
    </source>
</evidence>
<accession>A0A319EHE5</accession>
<gene>
    <name evidence="4" type="ORF">BO78DRAFT_341992</name>
</gene>
<dbReference type="STRING" id="1448318.A0A319EHE5"/>
<reference evidence="4 5" key="1">
    <citation type="submission" date="2018-02" db="EMBL/GenBank/DDBJ databases">
        <title>The genomes of Aspergillus section Nigri reveals drivers in fungal speciation.</title>
        <authorList>
            <consortium name="DOE Joint Genome Institute"/>
            <person name="Vesth T.C."/>
            <person name="Nybo J."/>
            <person name="Theobald S."/>
            <person name="Brandl J."/>
            <person name="Frisvad J.C."/>
            <person name="Nielsen K.F."/>
            <person name="Lyhne E.K."/>
            <person name="Kogle M.E."/>
            <person name="Kuo A."/>
            <person name="Riley R."/>
            <person name="Clum A."/>
            <person name="Nolan M."/>
            <person name="Lipzen A."/>
            <person name="Salamov A."/>
            <person name="Henrissat B."/>
            <person name="Wiebenga A."/>
            <person name="De vries R.P."/>
            <person name="Grigoriev I.V."/>
            <person name="Mortensen U.H."/>
            <person name="Andersen M.R."/>
            <person name="Baker S.E."/>
        </authorList>
    </citation>
    <scope>NUCLEOTIDE SEQUENCE [LARGE SCALE GENOMIC DNA]</scope>
    <source>
        <strain evidence="4 5">CBS 121057</strain>
    </source>
</reference>
<sequence>MGTLQILGQMCPPNPLFTEKECPDQAGKVFIVTGGYSGVGLELVKILYQKNATIYVAGRSEAKAKTAIQEISSQHQTSTGRLVFLFLDPNDLTTIKPAVGSFLQAETRLDVLWNNAGVMFPPKRSVTKQGHEMQLGSNSIAHFLLTKLLHPILEQTAASATPRSVRVCWAGSLYAELSHPKGVINFDDINYTNGGPETEIYSQSKAANLLQGSEWAKRHVDSKVLHLSFNPGNLRSGLQRHGGFLFNIFAAPLLYEPVYGAYTELYAGLSPDITDDHNGAYIIPWGRVATWKPSLLEATRSEEEGGTGVASRFYDWCEEQTNAF</sequence>
<keyword evidence="5" id="KW-1185">Reference proteome</keyword>
<dbReference type="SUPFAM" id="SSF51735">
    <property type="entry name" value="NAD(P)-binding Rossmann-fold domains"/>
    <property type="match status" value="1"/>
</dbReference>
<feature type="non-terminal residue" evidence="4">
    <location>
        <position position="324"/>
    </location>
</feature>
<keyword evidence="3" id="KW-0560">Oxidoreductase</keyword>
<evidence type="ECO:0000256" key="2">
    <source>
        <dbReference type="ARBA" id="ARBA00022857"/>
    </source>
</evidence>
<evidence type="ECO:0000313" key="5">
    <source>
        <dbReference type="Proteomes" id="UP000248423"/>
    </source>
</evidence>
<protein>
    <submittedName>
        <fullName evidence="4">NAD(P)-binding protein</fullName>
    </submittedName>
</protein>
<dbReference type="PRINTS" id="PR00081">
    <property type="entry name" value="GDHRDH"/>
</dbReference>
<keyword evidence="2" id="KW-0521">NADP</keyword>
<dbReference type="Proteomes" id="UP000248423">
    <property type="component" value="Unassembled WGS sequence"/>
</dbReference>
<dbReference type="PANTHER" id="PTHR24320">
    <property type="entry name" value="RETINOL DEHYDROGENASE"/>
    <property type="match status" value="1"/>
</dbReference>
<dbReference type="Gene3D" id="3.40.50.720">
    <property type="entry name" value="NAD(P)-binding Rossmann-like Domain"/>
    <property type="match status" value="1"/>
</dbReference>
<evidence type="ECO:0000256" key="3">
    <source>
        <dbReference type="ARBA" id="ARBA00023002"/>
    </source>
</evidence>